<protein>
    <submittedName>
        <fullName evidence="1">Uncharacterized protein</fullName>
    </submittedName>
</protein>
<accession>Q6QW43</accession>
<sequence length="333" mass="36972">MLRRSIWWWPLAVWRTRLAGFRDMPATERTSFERSGTGQHLGTDLGCVFYGCGEAHGCGIDQQVQGALEGHHGFVSAFEAQFNGSGRRSQARPPFSADEVIAGLSAEPLRALQATRHSVGAHLLGAFDALREELAVKLLSNVFAELSSLRRAVSNHAEKLLNSFTNAAVCGVGDFVFHDRHFTHRGLNMETTQTGKNLPETGNIFPEKKRKPLRDILADALDKAIHYQFAPWRGGKKALAATTERAEKTAYNYLSRQTIMSAVDLLMIVVRHPPFLEALMAEVRRRLAHNGQEGQAKKLVSRITKAVGERRRAMGSAIGSAIRPRFRRHKEAV</sequence>
<keyword evidence="1" id="KW-0614">Plasmid</keyword>
<proteinExistence type="predicted"/>
<reference evidence="1" key="1">
    <citation type="journal article" date="2004" name="FEMS Microbiol. Lett.">
        <title>Annotation of the pRhico plasmid of Azospirillum brasilense reveals its role in determining the outer surface composition.</title>
        <authorList>
            <person name="Vanbleu E."/>
            <person name="Marchal K."/>
            <person name="Lambrecht M."/>
            <person name="Mathys J."/>
            <person name="Vanderleyden J."/>
        </authorList>
    </citation>
    <scope>NUCLEOTIDE SEQUENCE</scope>
    <source>
        <plasmid evidence="1">90 MDa</plasmid>
    </source>
</reference>
<gene>
    <name evidence="1" type="ORF">pRhico089</name>
</gene>
<dbReference type="EMBL" id="AY523974">
    <property type="protein sequence ID" value="AAS83077.1"/>
    <property type="molecule type" value="Genomic_DNA"/>
</dbReference>
<dbReference type="AlphaFoldDB" id="Q6QW43"/>
<evidence type="ECO:0000313" key="1">
    <source>
        <dbReference type="EMBL" id="AAS83077.1"/>
    </source>
</evidence>
<geneLocation type="plasmid" evidence="1">
    <name>90 MDa</name>
</geneLocation>
<name>Q6QW43_AZOBR</name>
<organism evidence="1">
    <name type="scientific">Azospirillum brasilense</name>
    <dbReference type="NCBI Taxonomy" id="192"/>
    <lineage>
        <taxon>Bacteria</taxon>
        <taxon>Pseudomonadati</taxon>
        <taxon>Pseudomonadota</taxon>
        <taxon>Alphaproteobacteria</taxon>
        <taxon>Rhodospirillales</taxon>
        <taxon>Azospirillaceae</taxon>
        <taxon>Azospirillum</taxon>
    </lineage>
</organism>